<protein>
    <submittedName>
        <fullName evidence="3">Nucleoporin Ndc1</fullName>
    </submittedName>
</protein>
<organism evidence="2 3">
    <name type="scientific">Drosophila hydei</name>
    <name type="common">Fruit fly</name>
    <dbReference type="NCBI Taxonomy" id="7224"/>
    <lineage>
        <taxon>Eukaryota</taxon>
        <taxon>Metazoa</taxon>
        <taxon>Ecdysozoa</taxon>
        <taxon>Arthropoda</taxon>
        <taxon>Hexapoda</taxon>
        <taxon>Insecta</taxon>
        <taxon>Pterygota</taxon>
        <taxon>Neoptera</taxon>
        <taxon>Endopterygota</taxon>
        <taxon>Diptera</taxon>
        <taxon>Brachycera</taxon>
        <taxon>Muscomorpha</taxon>
        <taxon>Ephydroidea</taxon>
        <taxon>Drosophilidae</taxon>
        <taxon>Drosophila</taxon>
    </lineage>
</organism>
<dbReference type="Proteomes" id="UP000504633">
    <property type="component" value="Unplaced"/>
</dbReference>
<gene>
    <name evidence="3" type="primary">LOC111599703</name>
</gene>
<dbReference type="RefSeq" id="XP_023171200.2">
    <property type="nucleotide sequence ID" value="XM_023315432.2"/>
</dbReference>
<dbReference type="InterPro" id="IPR019049">
    <property type="entry name" value="Nucleoporin_prot_Ndc1/Nup"/>
</dbReference>
<feature type="transmembrane region" description="Helical" evidence="1">
    <location>
        <begin position="32"/>
        <end position="53"/>
    </location>
</feature>
<dbReference type="OrthoDB" id="67850at2759"/>
<dbReference type="AlphaFoldDB" id="A0A6J1LVK8"/>
<dbReference type="KEGG" id="dhe:111599703"/>
<proteinExistence type="predicted"/>
<evidence type="ECO:0000256" key="1">
    <source>
        <dbReference type="SAM" id="Phobius"/>
    </source>
</evidence>
<feature type="transmembrane region" description="Helical" evidence="1">
    <location>
        <begin position="152"/>
        <end position="172"/>
    </location>
</feature>
<feature type="transmembrane region" description="Helical" evidence="1">
    <location>
        <begin position="73"/>
        <end position="97"/>
    </location>
</feature>
<reference evidence="3" key="1">
    <citation type="submission" date="2025-08" db="UniProtKB">
        <authorList>
            <consortium name="RefSeq"/>
        </authorList>
    </citation>
    <scope>IDENTIFICATION</scope>
    <source>
        <strain evidence="3">15085-1641.00</strain>
        <tissue evidence="3">Whole body</tissue>
    </source>
</reference>
<dbReference type="Pfam" id="PF09531">
    <property type="entry name" value="Ndc1_Nup"/>
    <property type="match status" value="1"/>
</dbReference>
<keyword evidence="1" id="KW-0472">Membrane</keyword>
<feature type="transmembrane region" description="Helical" evidence="1">
    <location>
        <begin position="233"/>
        <end position="254"/>
    </location>
</feature>
<feature type="transmembrane region" description="Helical" evidence="1">
    <location>
        <begin position="118"/>
        <end position="140"/>
    </location>
</feature>
<keyword evidence="1" id="KW-0812">Transmembrane</keyword>
<keyword evidence="2" id="KW-1185">Reference proteome</keyword>
<evidence type="ECO:0000313" key="2">
    <source>
        <dbReference type="Proteomes" id="UP000504633"/>
    </source>
</evidence>
<dbReference type="OMA" id="GSWYYLM"/>
<name>A0A6J1LVK8_DROHY</name>
<sequence length="563" mass="65736">MCYFATRRMLSILPYRLNMPYPRLGRLLFDRYLFATWLCFLTEYQLLTIFLVYQLVDVTNPLDWLLELVDQVIFSLYTVARVQLLGIHMATYGLLLCRLHERLPSCHSWRLHRLQGELPIKLCQLVVLISLGYFSSWLYLKYMSELAVDVDFSYTGHYLLMNGVFCGLAYFLSEDLCLGKEVWPLPLIRFETATWQWLRWHHFDFSCSLPRSMLYTAVFAAIYWPNMSGDFKASFQLIGLSTCITTLITVKLHAIKRVFGTVMHSELPLTLQKQPPQQQQTLPQLTRQHMRDRRLPVSLMLSVSNQLYGFQLQVARDFYTIVSSPKGETCKLFQLQGFLGRQPKNWTALRNVLLGNMRQFMDLLNDCLDAPGTKCKQLPTRYYAGMRRLAPPTAVPKVWSRRCCGEQPAPAKQLCRSLWQQLQLKLQSWQLQQKLQCFCKCFFFDATHLMRSDKQDCELCVGRPLVWLVPGLVCICVRSLEEDRHGVLQQDLETIFKALNDLQKQIFAVLRLLHLQQQEPCATLKTLSQTLTLSLNKMIFHFGDYLSFIINDKELQHTLECRE</sequence>
<evidence type="ECO:0000313" key="3">
    <source>
        <dbReference type="RefSeq" id="XP_023171200.2"/>
    </source>
</evidence>
<dbReference type="GeneID" id="111599703"/>
<keyword evidence="1" id="KW-1133">Transmembrane helix</keyword>
<accession>A0A6J1LVK8</accession>